<feature type="domain" description="HTH hxlR-type" evidence="4">
    <location>
        <begin position="20"/>
        <end position="119"/>
    </location>
</feature>
<reference evidence="5 6" key="1">
    <citation type="submission" date="2024-03" db="EMBL/GenBank/DDBJ databases">
        <title>Sequence of Lycoming College Course Isolates.</title>
        <authorList>
            <person name="Plotts O."/>
            <person name="Newman J."/>
        </authorList>
    </citation>
    <scope>NUCLEOTIDE SEQUENCE [LARGE SCALE GENOMIC DNA]</scope>
    <source>
        <strain evidence="5 6">CJB-3</strain>
    </source>
</reference>
<dbReference type="EMBL" id="JBBEUB010000003">
    <property type="protein sequence ID" value="MEJ2903088.1"/>
    <property type="molecule type" value="Genomic_DNA"/>
</dbReference>
<accession>A0ABU8NLG0</accession>
<evidence type="ECO:0000259" key="4">
    <source>
        <dbReference type="PROSITE" id="PS51118"/>
    </source>
</evidence>
<name>A0ABU8NLG0_9SPHI</name>
<protein>
    <submittedName>
        <fullName evidence="5">Helix-turn-helix domain-containing protein</fullName>
    </submittedName>
</protein>
<comment type="caution">
    <text evidence="5">The sequence shown here is derived from an EMBL/GenBank/DDBJ whole genome shotgun (WGS) entry which is preliminary data.</text>
</comment>
<dbReference type="Gene3D" id="1.10.10.10">
    <property type="entry name" value="Winged helix-like DNA-binding domain superfamily/Winged helix DNA-binding domain"/>
    <property type="match status" value="1"/>
</dbReference>
<dbReference type="PROSITE" id="PS51118">
    <property type="entry name" value="HTH_HXLR"/>
    <property type="match status" value="1"/>
</dbReference>
<organism evidence="5 6">
    <name type="scientific">Pedobacter panaciterrae</name>
    <dbReference type="NCBI Taxonomy" id="363849"/>
    <lineage>
        <taxon>Bacteria</taxon>
        <taxon>Pseudomonadati</taxon>
        <taxon>Bacteroidota</taxon>
        <taxon>Sphingobacteriia</taxon>
        <taxon>Sphingobacteriales</taxon>
        <taxon>Sphingobacteriaceae</taxon>
        <taxon>Pedobacter</taxon>
    </lineage>
</organism>
<dbReference type="Pfam" id="PF01638">
    <property type="entry name" value="HxlR"/>
    <property type="match status" value="1"/>
</dbReference>
<dbReference type="InterPro" id="IPR036390">
    <property type="entry name" value="WH_DNA-bd_sf"/>
</dbReference>
<proteinExistence type="predicted"/>
<keyword evidence="2" id="KW-0238">DNA-binding</keyword>
<gene>
    <name evidence="5" type="ORF">WAE58_11660</name>
</gene>
<dbReference type="Proteomes" id="UP001378956">
    <property type="component" value="Unassembled WGS sequence"/>
</dbReference>
<sequence length="121" mass="13970">MALRKENSTNSINYKIISDCSDLVYAIAIFGGRWKVLILRELEGGKMRFTELKNAMPKITERILSLQLKELEYHGLISRTLHSSVPPRVEYELTEIGIELIPIWETLSSWGSKHRKLNQLT</sequence>
<dbReference type="InterPro" id="IPR002577">
    <property type="entry name" value="HTH_HxlR"/>
</dbReference>
<keyword evidence="6" id="KW-1185">Reference proteome</keyword>
<evidence type="ECO:0000313" key="6">
    <source>
        <dbReference type="Proteomes" id="UP001378956"/>
    </source>
</evidence>
<dbReference type="PANTHER" id="PTHR33204">
    <property type="entry name" value="TRANSCRIPTIONAL REGULATOR, MARR FAMILY"/>
    <property type="match status" value="1"/>
</dbReference>
<dbReference type="SUPFAM" id="SSF46785">
    <property type="entry name" value="Winged helix' DNA-binding domain"/>
    <property type="match status" value="1"/>
</dbReference>
<evidence type="ECO:0000256" key="3">
    <source>
        <dbReference type="ARBA" id="ARBA00023163"/>
    </source>
</evidence>
<evidence type="ECO:0000256" key="2">
    <source>
        <dbReference type="ARBA" id="ARBA00023125"/>
    </source>
</evidence>
<dbReference type="RefSeq" id="WP_172659671.1">
    <property type="nucleotide sequence ID" value="NZ_CBFGNQ010000016.1"/>
</dbReference>
<keyword evidence="1" id="KW-0805">Transcription regulation</keyword>
<dbReference type="PANTHER" id="PTHR33204:SF29">
    <property type="entry name" value="TRANSCRIPTIONAL REGULATOR"/>
    <property type="match status" value="1"/>
</dbReference>
<keyword evidence="3" id="KW-0804">Transcription</keyword>
<evidence type="ECO:0000313" key="5">
    <source>
        <dbReference type="EMBL" id="MEJ2903088.1"/>
    </source>
</evidence>
<evidence type="ECO:0000256" key="1">
    <source>
        <dbReference type="ARBA" id="ARBA00023015"/>
    </source>
</evidence>
<dbReference type="InterPro" id="IPR036388">
    <property type="entry name" value="WH-like_DNA-bd_sf"/>
</dbReference>